<evidence type="ECO:0000256" key="2">
    <source>
        <dbReference type="ARBA" id="ARBA00009064"/>
    </source>
</evidence>
<feature type="region of interest" description="Disordered" evidence="12">
    <location>
        <begin position="1615"/>
        <end position="1641"/>
    </location>
</feature>
<keyword evidence="16" id="KW-1185">Reference proteome</keyword>
<evidence type="ECO:0000313" key="15">
    <source>
        <dbReference type="EMBL" id="KAF7144131.1"/>
    </source>
</evidence>
<dbReference type="InterPro" id="IPR001487">
    <property type="entry name" value="Bromodomain"/>
</dbReference>
<keyword evidence="4" id="KW-0805">Transcription regulation</keyword>
<evidence type="ECO:0000256" key="11">
    <source>
        <dbReference type="PROSITE-ProRule" id="PRU00035"/>
    </source>
</evidence>
<dbReference type="PANTHER" id="PTHR13900:SF0">
    <property type="entry name" value="TRANSCRIPTION INITIATION FACTOR TFIID SUBUNIT 1"/>
    <property type="match status" value="1"/>
</dbReference>
<dbReference type="Gene3D" id="1.20.920.10">
    <property type="entry name" value="Bromodomain-like"/>
    <property type="match status" value="1"/>
</dbReference>
<reference evidence="15" key="1">
    <citation type="submission" date="2019-11" db="EMBL/GenBank/DDBJ databases">
        <authorList>
            <person name="Liu Y."/>
            <person name="Hou J."/>
            <person name="Li T.-Q."/>
            <person name="Guan C.-H."/>
            <person name="Wu X."/>
            <person name="Wu H.-Z."/>
            <person name="Ling F."/>
            <person name="Zhang R."/>
            <person name="Shi X.-G."/>
            <person name="Ren J.-P."/>
            <person name="Chen E.-F."/>
            <person name="Sun J.-M."/>
        </authorList>
    </citation>
    <scope>NUCLEOTIDE SEQUENCE</scope>
    <source>
        <strain evidence="15">Adult_tree_wgs_1</strain>
        <tissue evidence="15">Leaves</tissue>
    </source>
</reference>
<dbReference type="PRINTS" id="PR00503">
    <property type="entry name" value="BROMODOMAIN"/>
</dbReference>
<evidence type="ECO:0000256" key="4">
    <source>
        <dbReference type="ARBA" id="ARBA00023015"/>
    </source>
</evidence>
<comment type="similarity">
    <text evidence="2">Belongs to the TAF1 family.</text>
</comment>
<protein>
    <recommendedName>
        <fullName evidence="10">Transcription initiation factor TFIID subunit 1</fullName>
    </recommendedName>
</protein>
<proteinExistence type="inferred from homology"/>
<evidence type="ECO:0000256" key="12">
    <source>
        <dbReference type="SAM" id="MobiDB-lite"/>
    </source>
</evidence>
<dbReference type="SUPFAM" id="SSF47055">
    <property type="entry name" value="TAF(II)230 TBP-binding fragment"/>
    <property type="match status" value="1"/>
</dbReference>
<evidence type="ECO:0000256" key="3">
    <source>
        <dbReference type="ARBA" id="ARBA00022853"/>
    </source>
</evidence>
<dbReference type="PROSITE" id="PS50053">
    <property type="entry name" value="UBIQUITIN_2"/>
    <property type="match status" value="1"/>
</dbReference>
<dbReference type="GO" id="GO:0017025">
    <property type="term" value="F:TBP-class protein binding"/>
    <property type="evidence" value="ECO:0007669"/>
    <property type="project" value="InterPro"/>
</dbReference>
<evidence type="ECO:0000259" key="14">
    <source>
        <dbReference type="PROSITE" id="PS50053"/>
    </source>
</evidence>
<keyword evidence="9" id="KW-0539">Nucleus</keyword>
<dbReference type="CDD" id="cd04369">
    <property type="entry name" value="Bromodomain"/>
    <property type="match status" value="1"/>
</dbReference>
<evidence type="ECO:0000256" key="8">
    <source>
        <dbReference type="ARBA" id="ARBA00023163"/>
    </source>
</evidence>
<dbReference type="GO" id="GO:0004402">
    <property type="term" value="F:histone acetyltransferase activity"/>
    <property type="evidence" value="ECO:0007669"/>
    <property type="project" value="InterPro"/>
</dbReference>
<accession>A0A834LQ25</accession>
<dbReference type="PANTHER" id="PTHR13900">
    <property type="entry name" value="TRANSCRIPTION INITIATION FACTOR TFIID"/>
    <property type="match status" value="1"/>
</dbReference>
<dbReference type="InterPro" id="IPR000626">
    <property type="entry name" value="Ubiquitin-like_dom"/>
</dbReference>
<dbReference type="GO" id="GO:0016251">
    <property type="term" value="F:RNA polymerase II general transcription initiation factor activity"/>
    <property type="evidence" value="ECO:0007669"/>
    <property type="project" value="InterPro"/>
</dbReference>
<feature type="region of interest" description="Disordered" evidence="12">
    <location>
        <begin position="1558"/>
        <end position="1596"/>
    </location>
</feature>
<evidence type="ECO:0000259" key="13">
    <source>
        <dbReference type="PROSITE" id="PS50014"/>
    </source>
</evidence>
<dbReference type="PROSITE" id="PS50014">
    <property type="entry name" value="BROMODOMAIN_2"/>
    <property type="match status" value="1"/>
</dbReference>
<dbReference type="Gene3D" id="1.10.1100.10">
    <property type="entry name" value="TAFII-230 TBP-binding domain"/>
    <property type="match status" value="1"/>
</dbReference>
<dbReference type="InterPro" id="IPR036427">
    <property type="entry name" value="Bromodomain-like_sf"/>
</dbReference>
<dbReference type="PROSITE" id="PS00633">
    <property type="entry name" value="BROMODOMAIN_1"/>
    <property type="match status" value="1"/>
</dbReference>
<dbReference type="Pfam" id="PF00240">
    <property type="entry name" value="ubiquitin"/>
    <property type="match status" value="1"/>
</dbReference>
<dbReference type="InterPro" id="IPR022591">
    <property type="entry name" value="TAF1_HAT_dom"/>
</dbReference>
<dbReference type="Gene3D" id="3.10.20.90">
    <property type="entry name" value="Phosphatidylinositol 3-kinase Catalytic Subunit, Chain A, domain 1"/>
    <property type="match status" value="1"/>
</dbReference>
<keyword evidence="5" id="KW-0175">Coiled coil</keyword>
<dbReference type="SMART" id="SM00213">
    <property type="entry name" value="UBQ"/>
    <property type="match status" value="1"/>
</dbReference>
<feature type="domain" description="Bromo" evidence="13">
    <location>
        <begin position="1839"/>
        <end position="1909"/>
    </location>
</feature>
<comment type="caution">
    <text evidence="15">The sequence shown here is derived from an EMBL/GenBank/DDBJ whole genome shotgun (WGS) entry which is preliminary data.</text>
</comment>
<keyword evidence="7" id="KW-0010">Activator</keyword>
<feature type="region of interest" description="Disordered" evidence="12">
    <location>
        <begin position="1751"/>
        <end position="1776"/>
    </location>
</feature>
<dbReference type="GO" id="GO:0051123">
    <property type="term" value="P:RNA polymerase II preinitiation complex assembly"/>
    <property type="evidence" value="ECO:0007669"/>
    <property type="project" value="TreeGrafter"/>
</dbReference>
<dbReference type="CDD" id="cd17064">
    <property type="entry name" value="Ubl_TAFs_like"/>
    <property type="match status" value="1"/>
</dbReference>
<evidence type="ECO:0000313" key="16">
    <source>
        <dbReference type="Proteomes" id="UP000626092"/>
    </source>
</evidence>
<keyword evidence="3" id="KW-0156">Chromatin regulator</keyword>
<evidence type="ECO:0000256" key="7">
    <source>
        <dbReference type="ARBA" id="ARBA00023159"/>
    </source>
</evidence>
<dbReference type="SUPFAM" id="SSF47370">
    <property type="entry name" value="Bromodomain"/>
    <property type="match status" value="1"/>
</dbReference>
<keyword evidence="6 11" id="KW-0103">Bromodomain</keyword>
<evidence type="ECO:0000256" key="9">
    <source>
        <dbReference type="ARBA" id="ARBA00023242"/>
    </source>
</evidence>
<feature type="compositionally biased region" description="Basic residues" evidence="12">
    <location>
        <begin position="1760"/>
        <end position="1769"/>
    </location>
</feature>
<evidence type="ECO:0000256" key="1">
    <source>
        <dbReference type="ARBA" id="ARBA00004123"/>
    </source>
</evidence>
<dbReference type="Proteomes" id="UP000626092">
    <property type="component" value="Unassembled WGS sequence"/>
</dbReference>
<dbReference type="Pfam" id="PF00439">
    <property type="entry name" value="Bromodomain"/>
    <property type="match status" value="1"/>
</dbReference>
<dbReference type="Pfam" id="PF12157">
    <property type="entry name" value="DUF3591"/>
    <property type="match status" value="1"/>
</dbReference>
<feature type="region of interest" description="Disordered" evidence="12">
    <location>
        <begin position="450"/>
        <end position="469"/>
    </location>
</feature>
<dbReference type="FunFam" id="1.20.920.10:FF:000043">
    <property type="entry name" value="Transcription initiation factor TFIID subunit 1"/>
    <property type="match status" value="1"/>
</dbReference>
<gene>
    <name evidence="15" type="ORF">RHSIM_Rhsim05G0102300</name>
</gene>
<dbReference type="SMART" id="SM00297">
    <property type="entry name" value="BROMO"/>
    <property type="match status" value="1"/>
</dbReference>
<dbReference type="Pfam" id="PF09247">
    <property type="entry name" value="TBP-binding"/>
    <property type="match status" value="1"/>
</dbReference>
<evidence type="ECO:0000256" key="5">
    <source>
        <dbReference type="ARBA" id="ARBA00023054"/>
    </source>
</evidence>
<dbReference type="InterPro" id="IPR036741">
    <property type="entry name" value="TAFII-230_TBP-bd_sf"/>
</dbReference>
<dbReference type="OrthoDB" id="21449at2759"/>
<sequence length="1943" mass="219778">MGYESDDTSQDGRDEGGFKSFRRFCECYRIMHDKVCWKVSSFVGGDDGVFAHDSMTANASYDEDDYEEAGGGNRLLGFMFGNVDGSGDLDVDYLDEDAKEHLAALADKLGSSLTEIDLSVKSSRTPVDAAEQDYDEKAEDAVDYEDIDEQYEGPEIQALSEEDYLLPKKDYFATEVLEATLVQKTSVFDDENYDEEDDAAGFENEHELVDTNAEVQTIPSLGAPVDTSTVLTEGERFHGNDLQTDSFETETENMAVDLEDFQFLFLDISVDLGVILEPEALVELLDDKSSTPLPMLCVEDGAVILRFSEIFGNFEPMKKREKKDRKYTISREKYKSMDTSNIVEEDEEGFLKGSCLGFPIVKHAHVIRDDVSGRMDYELQSEKFGFVHGAPMLAPQFDEQRQDSYLLAEPMKADSTIDLSAEWNSPLSPKFYPLDQLNWEDKIIWNDSPTQSDNAAESYETAGPDSEDLLSVQPEEGLENNQSDLEIEYDEKDHGSFLRRCSVLVEPFGSKDILGLTNHSLSETRYHPQLLRLESRLGPPSNLDGREDVTKENHLSDAIKHFSKLNVVNRDMMEGSWLDRIIWESHQSIPKPKLILDLQDEQMLFEVLDNKEGKHLQLHAGAMFATRSVKSSGGDSTEPNGHGGLSGARFNISNDKFYSNRKVSQQLKSHSKKRAAHGVKVLHSIPALKLQTMRPKLSNKDIANFHRPKALWYPHDNEVALKEQGKLLAQGPMKIILKSLGGKGSKLHVDAEETISSVKAKASKKLDFKPLEPVKIFYSGRELEDYKSLTAQNVRPNSLLHLVRTKVHLLPRAQKVPGENKSLRPPGAFKKKSDLSVKDGHVFLMEWPRYCEERPPLLGNVGMDARLSTYYQKSAPGDQTGTLLRNESSSLGSVLVLDPADKSPFLGDIKAGCSQSCLETNMYRAPIFAHKVSSTDYLLVRSAKGKLSIRRIDRLDVVGQQEPHMEVMSPGTKGVQTYIMNRLLLYMYREFSAVEKRGLLPCIRADELSAQFPTLYEGFLRKRLKHCADLQRGANGQLFWVKRRNFRIPLEEELRRMVTPENVCAYESMQAGLYRLKRLGITRLTHPTGLSSAMNQLPDEAIALAAASHIERELLITPWNLSSNFVACTSQDKENIERLEITGVGDPSGRGLGFSYVRTAPKAPVSNAMVKKKAAINRGGSTVTGTDADLRRLSMDAAREVLLKFNVPDEQIAKQTRWHRIAMIRKLSSEQAASGIKVDPTTISKYARGQRMSFLQLQQQTREKCQEIWDRQVQSLSAVDGDEFESDSEANSDLDSFAGDLENLLDAEAFEDGDEGNYESRHDKVDGVKGLKMRRRPLQAQAEEEIEDEAAEAAELCRMLMDDDEAERKKKKKTRTAGGEVRLTPGLRQFGVENTERVKKTNTVVKKIAIMAQPDESYGAKDNFIREPKKDEKLLSKKNLSGKVKAMKKNDIDRMGSLNKKVKILGDGLKIIKEKKSARESFVCGACGQLGHMRTNKNCPKYGEDLETQVEGSDPEKASLRANSMDHGGKTVTKKLISKGATKMALVEVSEDDKSSSKAKVLKVKCGSNEKLPDKQTPAASQSSDKPVISDAETGNNKPVVKVKKIKFANKLKPEEVQVESHKPSIVIKPPVETDREQPRKIVIKQPKEVINLDQSSQEVSPSLQNRKMKKIIDLSTFEKHSVNESKRSAEEAARRKIREDKRWWEEEEKRGIAEREREERAKRLYEQKRILEEQERLADIRRFEEDIRREREEEERQKEKKKKKKKKRPEMARHDYLDDLMTREDDRTLPARERSAKRRPVVELGIYGAEYAPPTKRRRGGEVGLANILEIIVDTLKDRIEVSYLFLKPVSKKEAPDYLKIIKHPMDLSTIKEKVRKLEYKSREEFRHDVWQITYNAHKYNDGRNPGIPPLADQLLELCDYLLNEHDLGLTEAEDGIEYMDG</sequence>
<dbReference type="InterPro" id="IPR009067">
    <property type="entry name" value="TAF_II_230-bd"/>
</dbReference>
<dbReference type="FunFam" id="3.10.20.90:FF:000223">
    <property type="entry name" value="Transcription initiation factor TFIID subunit 1"/>
    <property type="match status" value="1"/>
</dbReference>
<dbReference type="InterPro" id="IPR029071">
    <property type="entry name" value="Ubiquitin-like_domsf"/>
</dbReference>
<dbReference type="GO" id="GO:0005669">
    <property type="term" value="C:transcription factor TFIID complex"/>
    <property type="evidence" value="ECO:0007669"/>
    <property type="project" value="InterPro"/>
</dbReference>
<keyword evidence="8" id="KW-0804">Transcription</keyword>
<comment type="subcellular location">
    <subcellularLocation>
        <location evidence="1">Nucleus</location>
    </subcellularLocation>
</comment>
<dbReference type="InterPro" id="IPR040240">
    <property type="entry name" value="TAF1"/>
</dbReference>
<name>A0A834LQ25_RHOSS</name>
<dbReference type="EMBL" id="WJXA01000005">
    <property type="protein sequence ID" value="KAF7144131.1"/>
    <property type="molecule type" value="Genomic_DNA"/>
</dbReference>
<dbReference type="SUPFAM" id="SSF54236">
    <property type="entry name" value="Ubiquitin-like"/>
    <property type="match status" value="1"/>
</dbReference>
<dbReference type="InterPro" id="IPR018359">
    <property type="entry name" value="Bromodomain_CS"/>
</dbReference>
<evidence type="ECO:0000256" key="6">
    <source>
        <dbReference type="ARBA" id="ARBA00023117"/>
    </source>
</evidence>
<evidence type="ECO:0000256" key="10">
    <source>
        <dbReference type="ARBA" id="ARBA00040102"/>
    </source>
</evidence>
<feature type="domain" description="Ubiquitin-like" evidence="14">
    <location>
        <begin position="733"/>
        <end position="803"/>
    </location>
</feature>
<organism evidence="15 16">
    <name type="scientific">Rhododendron simsii</name>
    <name type="common">Sims's rhododendron</name>
    <dbReference type="NCBI Taxonomy" id="118357"/>
    <lineage>
        <taxon>Eukaryota</taxon>
        <taxon>Viridiplantae</taxon>
        <taxon>Streptophyta</taxon>
        <taxon>Embryophyta</taxon>
        <taxon>Tracheophyta</taxon>
        <taxon>Spermatophyta</taxon>
        <taxon>Magnoliopsida</taxon>
        <taxon>eudicotyledons</taxon>
        <taxon>Gunneridae</taxon>
        <taxon>Pentapetalae</taxon>
        <taxon>asterids</taxon>
        <taxon>Ericales</taxon>
        <taxon>Ericaceae</taxon>
        <taxon>Ericoideae</taxon>
        <taxon>Rhodoreae</taxon>
        <taxon>Rhododendron</taxon>
    </lineage>
</organism>